<protein>
    <submittedName>
        <fullName evidence="3">Uncharacterized protein YecT (DUF1311 family)</fullName>
    </submittedName>
</protein>
<name>A0ABS4PC86_9GAMM</name>
<keyword evidence="1" id="KW-0732">Signal</keyword>
<dbReference type="Gene3D" id="1.20.1270.180">
    <property type="match status" value="1"/>
</dbReference>
<dbReference type="InterPro" id="IPR009739">
    <property type="entry name" value="LprI-like_N"/>
</dbReference>
<reference evidence="3 4" key="1">
    <citation type="submission" date="2021-03" db="EMBL/GenBank/DDBJ databases">
        <authorList>
            <person name="D'Agostino P."/>
            <person name="Huntemann M."/>
            <person name="Clum A."/>
            <person name="Spunde A."/>
            <person name="Palaniappan K."/>
            <person name="Ritter S."/>
            <person name="Mikhailova N."/>
            <person name="Chen I.-M."/>
            <person name="Stamatis D."/>
            <person name="Reddy T."/>
            <person name="O'Malley R."/>
            <person name="Daum C."/>
            <person name="Shapiro N."/>
            <person name="Ivanova N."/>
            <person name="Kyrpides N."/>
            <person name="Woyke T."/>
        </authorList>
    </citation>
    <scope>NUCLEOTIDE SEQUENCE [LARGE SCALE GENOMIC DNA]</scope>
    <source>
        <strain evidence="3 4">WS4403</strain>
    </source>
</reference>
<dbReference type="Pfam" id="PF07007">
    <property type="entry name" value="LprI"/>
    <property type="match status" value="1"/>
</dbReference>
<evidence type="ECO:0000313" key="3">
    <source>
        <dbReference type="EMBL" id="MBP2170258.1"/>
    </source>
</evidence>
<comment type="caution">
    <text evidence="3">The sequence shown here is derived from an EMBL/GenBank/DDBJ whole genome shotgun (WGS) entry which is preliminary data.</text>
</comment>
<feature type="signal peptide" evidence="1">
    <location>
        <begin position="1"/>
        <end position="18"/>
    </location>
</feature>
<proteinExistence type="predicted"/>
<dbReference type="Proteomes" id="UP001195624">
    <property type="component" value="Unassembled WGS sequence"/>
</dbReference>
<evidence type="ECO:0000256" key="1">
    <source>
        <dbReference type="SAM" id="SignalP"/>
    </source>
</evidence>
<dbReference type="EMBL" id="JAGGMQ010000001">
    <property type="protein sequence ID" value="MBP2170258.1"/>
    <property type="molecule type" value="Genomic_DNA"/>
</dbReference>
<feature type="domain" description="Lysozyme inhibitor LprI-like N-terminal" evidence="2">
    <location>
        <begin position="33"/>
        <end position="136"/>
    </location>
</feature>
<keyword evidence="4" id="KW-1185">Reference proteome</keyword>
<dbReference type="RefSeq" id="WP_017799322.1">
    <property type="nucleotide sequence ID" value="NZ_JAGGMQ010000001.1"/>
</dbReference>
<feature type="chain" id="PRO_5045756927" evidence="1">
    <location>
        <begin position="19"/>
        <end position="147"/>
    </location>
</feature>
<accession>A0ABS4PC86</accession>
<reference evidence="4" key="2">
    <citation type="submission" date="2023-07" db="EMBL/GenBank/DDBJ databases">
        <title>Genome mining of underrepresented organisms for secondary metabolites.</title>
        <authorList>
            <person name="D'Agostino P.M."/>
        </authorList>
    </citation>
    <scope>NUCLEOTIDE SEQUENCE [LARGE SCALE GENOMIC DNA]</scope>
    <source>
        <strain evidence="4">WS4403</strain>
    </source>
</reference>
<sequence>MKTLTLMLLIAIPLSSIAAKPNSMVMSKAVNFCTDKYGDENSECLESESNKSEAKLKNAFERKLKEIDSFDYTKWWGGDKEQKNNMIIAFKKTQAEWKKYRDDYCGVAVTGAQGTHDLANSITSCTINMNDRRIAEIEFIHPELSDE</sequence>
<gene>
    <name evidence="3" type="ORF">J2125_003450</name>
</gene>
<evidence type="ECO:0000259" key="2">
    <source>
        <dbReference type="Pfam" id="PF07007"/>
    </source>
</evidence>
<evidence type="ECO:0000313" key="4">
    <source>
        <dbReference type="Proteomes" id="UP001195624"/>
    </source>
</evidence>
<organism evidence="3 4">
    <name type="scientific">Winslowiella toletana</name>
    <dbReference type="NCBI Taxonomy" id="92490"/>
    <lineage>
        <taxon>Bacteria</taxon>
        <taxon>Pseudomonadati</taxon>
        <taxon>Pseudomonadota</taxon>
        <taxon>Gammaproteobacteria</taxon>
        <taxon>Enterobacterales</taxon>
        <taxon>Erwiniaceae</taxon>
        <taxon>Winslowiella</taxon>
    </lineage>
</organism>